<reference evidence="3" key="1">
    <citation type="journal article" date="2013" name="Nature">
        <title>Draft genome of the wheat A-genome progenitor Triticum urartu.</title>
        <authorList>
            <person name="Ling H.Q."/>
            <person name="Zhao S."/>
            <person name="Liu D."/>
            <person name="Wang J."/>
            <person name="Sun H."/>
            <person name="Zhang C."/>
            <person name="Fan H."/>
            <person name="Li D."/>
            <person name="Dong L."/>
            <person name="Tao Y."/>
            <person name="Gao C."/>
            <person name="Wu H."/>
            <person name="Li Y."/>
            <person name="Cui Y."/>
            <person name="Guo X."/>
            <person name="Zheng S."/>
            <person name="Wang B."/>
            <person name="Yu K."/>
            <person name="Liang Q."/>
            <person name="Yang W."/>
            <person name="Lou X."/>
            <person name="Chen J."/>
            <person name="Feng M."/>
            <person name="Jian J."/>
            <person name="Zhang X."/>
            <person name="Luo G."/>
            <person name="Jiang Y."/>
            <person name="Liu J."/>
            <person name="Wang Z."/>
            <person name="Sha Y."/>
            <person name="Zhang B."/>
            <person name="Wu H."/>
            <person name="Tang D."/>
            <person name="Shen Q."/>
            <person name="Xue P."/>
            <person name="Zou S."/>
            <person name="Wang X."/>
            <person name="Liu X."/>
            <person name="Wang F."/>
            <person name="Yang Y."/>
            <person name="An X."/>
            <person name="Dong Z."/>
            <person name="Zhang K."/>
            <person name="Zhang X."/>
            <person name="Luo M.C."/>
            <person name="Dvorak J."/>
            <person name="Tong Y."/>
            <person name="Wang J."/>
            <person name="Yang H."/>
            <person name="Li Z."/>
            <person name="Wang D."/>
            <person name="Zhang A."/>
            <person name="Wang J."/>
        </authorList>
    </citation>
    <scope>NUCLEOTIDE SEQUENCE</scope>
    <source>
        <strain evidence="3">cv. G1812</strain>
    </source>
</reference>
<organism evidence="2 3">
    <name type="scientific">Triticum urartu</name>
    <name type="common">Red wild einkorn</name>
    <name type="synonym">Crithodium urartu</name>
    <dbReference type="NCBI Taxonomy" id="4572"/>
    <lineage>
        <taxon>Eukaryota</taxon>
        <taxon>Viridiplantae</taxon>
        <taxon>Streptophyta</taxon>
        <taxon>Embryophyta</taxon>
        <taxon>Tracheophyta</taxon>
        <taxon>Spermatophyta</taxon>
        <taxon>Magnoliopsida</taxon>
        <taxon>Liliopsida</taxon>
        <taxon>Poales</taxon>
        <taxon>Poaceae</taxon>
        <taxon>BOP clade</taxon>
        <taxon>Pooideae</taxon>
        <taxon>Triticodae</taxon>
        <taxon>Triticeae</taxon>
        <taxon>Triticinae</taxon>
        <taxon>Triticum</taxon>
    </lineage>
</organism>
<dbReference type="AlphaFoldDB" id="A0A8R7QHH9"/>
<accession>A0A8R7QHH9</accession>
<dbReference type="EnsemblPlants" id="TuG1812G0500003086.01.T01">
    <property type="protein sequence ID" value="TuG1812G0500003086.01.T01.cds422647"/>
    <property type="gene ID" value="TuG1812G0500003086.01"/>
</dbReference>
<protein>
    <submittedName>
        <fullName evidence="2">Uncharacterized protein</fullName>
    </submittedName>
</protein>
<sequence length="93" mass="9938">STGSGHPPVYSGGSAPVSGRRWATLSTTSTASPQIQPAAINEREGINPHWNWRRSKSGGLLRHVNVTHPPTIPRGAGEKESSKTKLFAPFHST</sequence>
<feature type="compositionally biased region" description="Polar residues" evidence="1">
    <location>
        <begin position="24"/>
        <end position="35"/>
    </location>
</feature>
<dbReference type="Gramene" id="TuG1812G0500003086.01.T01">
    <property type="protein sequence ID" value="TuG1812G0500003086.01.T01.cds422647"/>
    <property type="gene ID" value="TuG1812G0500003086.01"/>
</dbReference>
<feature type="region of interest" description="Disordered" evidence="1">
    <location>
        <begin position="1"/>
        <end position="43"/>
    </location>
</feature>
<reference evidence="2" key="2">
    <citation type="submission" date="2018-03" db="EMBL/GenBank/DDBJ databases">
        <title>The Triticum urartu genome reveals the dynamic nature of wheat genome evolution.</title>
        <authorList>
            <person name="Ling H."/>
            <person name="Ma B."/>
            <person name="Shi X."/>
            <person name="Liu H."/>
            <person name="Dong L."/>
            <person name="Sun H."/>
            <person name="Cao Y."/>
            <person name="Gao Q."/>
            <person name="Zheng S."/>
            <person name="Li Y."/>
            <person name="Yu Y."/>
            <person name="Du H."/>
            <person name="Qi M."/>
            <person name="Li Y."/>
            <person name="Yu H."/>
            <person name="Cui Y."/>
            <person name="Wang N."/>
            <person name="Chen C."/>
            <person name="Wu H."/>
            <person name="Zhao Y."/>
            <person name="Zhang J."/>
            <person name="Li Y."/>
            <person name="Zhou W."/>
            <person name="Zhang B."/>
            <person name="Hu W."/>
            <person name="Eijk M."/>
            <person name="Tang J."/>
            <person name="Witsenboer H."/>
            <person name="Zhao S."/>
            <person name="Li Z."/>
            <person name="Zhang A."/>
            <person name="Wang D."/>
            <person name="Liang C."/>
        </authorList>
    </citation>
    <scope>NUCLEOTIDE SEQUENCE [LARGE SCALE GENOMIC DNA]</scope>
    <source>
        <strain evidence="2">cv. G1812</strain>
    </source>
</reference>
<name>A0A8R7QHH9_TRIUA</name>
<evidence type="ECO:0000256" key="1">
    <source>
        <dbReference type="SAM" id="MobiDB-lite"/>
    </source>
</evidence>
<evidence type="ECO:0000313" key="2">
    <source>
        <dbReference type="EnsemblPlants" id="TuG1812G0500003086.01.T01.cds422647"/>
    </source>
</evidence>
<feature type="region of interest" description="Disordered" evidence="1">
    <location>
        <begin position="61"/>
        <end position="93"/>
    </location>
</feature>
<evidence type="ECO:0000313" key="3">
    <source>
        <dbReference type="Proteomes" id="UP000015106"/>
    </source>
</evidence>
<proteinExistence type="predicted"/>
<dbReference type="Proteomes" id="UP000015106">
    <property type="component" value="Chromosome 5"/>
</dbReference>
<keyword evidence="3" id="KW-1185">Reference proteome</keyword>
<reference evidence="2" key="3">
    <citation type="submission" date="2022-06" db="UniProtKB">
        <authorList>
            <consortium name="EnsemblPlants"/>
        </authorList>
    </citation>
    <scope>IDENTIFICATION</scope>
</reference>